<gene>
    <name evidence="2" type="ORF">PR001_g28595</name>
</gene>
<feature type="compositionally biased region" description="Polar residues" evidence="1">
    <location>
        <begin position="123"/>
        <end position="133"/>
    </location>
</feature>
<reference evidence="2 3" key="1">
    <citation type="submission" date="2018-09" db="EMBL/GenBank/DDBJ databases">
        <title>Genomic investigation of the strawberry pathogen Phytophthora fragariae indicates pathogenicity is determined by transcriptional variation in three key races.</title>
        <authorList>
            <person name="Adams T.M."/>
            <person name="Armitage A.D."/>
            <person name="Sobczyk M.K."/>
            <person name="Bates H.J."/>
            <person name="Dunwell J.M."/>
            <person name="Nellist C.F."/>
            <person name="Harrison R.J."/>
        </authorList>
    </citation>
    <scope>NUCLEOTIDE SEQUENCE [LARGE SCALE GENOMIC DNA]</scope>
    <source>
        <strain evidence="2 3">SCRP249</strain>
    </source>
</reference>
<feature type="compositionally biased region" description="Acidic residues" evidence="1">
    <location>
        <begin position="185"/>
        <end position="195"/>
    </location>
</feature>
<feature type="compositionally biased region" description="Polar residues" evidence="1">
    <location>
        <begin position="233"/>
        <end position="247"/>
    </location>
</feature>
<name>A0A6A3H8N9_9STRA</name>
<dbReference type="EMBL" id="QXFV01005212">
    <property type="protein sequence ID" value="KAE8965861.1"/>
    <property type="molecule type" value="Genomic_DNA"/>
</dbReference>
<feature type="region of interest" description="Disordered" evidence="1">
    <location>
        <begin position="271"/>
        <end position="303"/>
    </location>
</feature>
<protein>
    <submittedName>
        <fullName evidence="2">Uncharacterized protein</fullName>
    </submittedName>
</protein>
<proteinExistence type="predicted"/>
<comment type="caution">
    <text evidence="2">The sequence shown here is derived from an EMBL/GenBank/DDBJ whole genome shotgun (WGS) entry which is preliminary data.</text>
</comment>
<feature type="non-terminal residue" evidence="2">
    <location>
        <position position="464"/>
    </location>
</feature>
<dbReference type="AlphaFoldDB" id="A0A6A3H8N9"/>
<accession>A0A6A3H8N9</accession>
<evidence type="ECO:0000313" key="2">
    <source>
        <dbReference type="EMBL" id="KAE8965861.1"/>
    </source>
</evidence>
<feature type="region of interest" description="Disordered" evidence="1">
    <location>
        <begin position="104"/>
        <end position="133"/>
    </location>
</feature>
<sequence length="464" mass="49148">MYQAGQAVQFRHTDEDSLATFLQTLQSKITVECGPTTNGVSRSAEAALLAVDTAPVAEAESTVNAQVNAPRADALPVPDGFRTAKRKGGKVRLEQDDAIETIRLQQGGPVEDQRPAKAPTPSVGKTSSMGANTNLDAPVMHRLRNRKAATKRGEKAPRMQTFNQFKRAIARGRFAALSDPSPEGSELDSEEEEAEAPYAYTDAPRLSVTEDTRTQIEEVTNTSADPMGIGHTETGNGAQNSQGSPTEALQLPGPANTGSIVTEISEMDVDAVENSDQESELSGYVGSSAPSCTQSPAPTPGSEVAYSIDLEAEAARERQLQEPDSIGGSALPAAATLGDTQGDISQTPAHSLSQDVFFIAKTAPAPGMPQQLPTFLMPFRESLISVPANGQCAYTALYATSTSTVETKLTFSSDVVRGANVIKKSVYTLMMTNLANDVACKVVDPCSELRRLYPTQPAPTDVDV</sequence>
<feature type="region of interest" description="Disordered" evidence="1">
    <location>
        <begin position="176"/>
        <end position="258"/>
    </location>
</feature>
<organism evidence="2 3">
    <name type="scientific">Phytophthora rubi</name>
    <dbReference type="NCBI Taxonomy" id="129364"/>
    <lineage>
        <taxon>Eukaryota</taxon>
        <taxon>Sar</taxon>
        <taxon>Stramenopiles</taxon>
        <taxon>Oomycota</taxon>
        <taxon>Peronosporomycetes</taxon>
        <taxon>Peronosporales</taxon>
        <taxon>Peronosporaceae</taxon>
        <taxon>Phytophthora</taxon>
    </lineage>
</organism>
<evidence type="ECO:0000313" key="3">
    <source>
        <dbReference type="Proteomes" id="UP000429607"/>
    </source>
</evidence>
<evidence type="ECO:0000256" key="1">
    <source>
        <dbReference type="SAM" id="MobiDB-lite"/>
    </source>
</evidence>
<dbReference type="Proteomes" id="UP000429607">
    <property type="component" value="Unassembled WGS sequence"/>
</dbReference>